<organism evidence="9 10">
    <name type="scientific">Acinetobacter calcoaceticus</name>
    <dbReference type="NCBI Taxonomy" id="471"/>
    <lineage>
        <taxon>Bacteria</taxon>
        <taxon>Pseudomonadati</taxon>
        <taxon>Pseudomonadota</taxon>
        <taxon>Gammaproteobacteria</taxon>
        <taxon>Moraxellales</taxon>
        <taxon>Moraxellaceae</taxon>
        <taxon>Acinetobacter</taxon>
        <taxon>Acinetobacter calcoaceticus/baumannii complex</taxon>
    </lineage>
</organism>
<reference evidence="9 10" key="1">
    <citation type="submission" date="2019-03" db="EMBL/GenBank/DDBJ databases">
        <title>Genomic analyses of the natural microbiome of Caenorhabditis elegans.</title>
        <authorList>
            <person name="Samuel B."/>
        </authorList>
    </citation>
    <scope>NUCLEOTIDE SEQUENCE [LARGE SCALE GENOMIC DNA]</scope>
    <source>
        <strain evidence="9 10">JUb89</strain>
    </source>
</reference>
<evidence type="ECO:0000256" key="3">
    <source>
        <dbReference type="ARBA" id="ARBA00022475"/>
    </source>
</evidence>
<sequence length="144" mass="15716">MGIQIGSESDEEEVISVINTTPLVDVMLVLLIIFLITIPVVTQTIAVKLPEERNQRYEAQINNITLAVNSKGEMFWNEQQLSNQAQLLSKLKQAAIHNPKLEVHIHGDQQTAFESIGDVISTVQQAGIAKVAFITQPAARGAGS</sequence>
<evidence type="ECO:0000256" key="4">
    <source>
        <dbReference type="ARBA" id="ARBA00022692"/>
    </source>
</evidence>
<name>A0A4R1XW87_ACICA</name>
<evidence type="ECO:0000313" key="9">
    <source>
        <dbReference type="EMBL" id="TCM66790.1"/>
    </source>
</evidence>
<dbReference type="GO" id="GO:0005886">
    <property type="term" value="C:plasma membrane"/>
    <property type="evidence" value="ECO:0007669"/>
    <property type="project" value="UniProtKB-SubCell"/>
</dbReference>
<keyword evidence="7" id="KW-0653">Protein transport</keyword>
<dbReference type="EMBL" id="SLVJ01000011">
    <property type="protein sequence ID" value="TCM66790.1"/>
    <property type="molecule type" value="Genomic_DNA"/>
</dbReference>
<feature type="transmembrane region" description="Helical" evidence="8">
    <location>
        <begin position="26"/>
        <end position="47"/>
    </location>
</feature>
<evidence type="ECO:0000256" key="5">
    <source>
        <dbReference type="ARBA" id="ARBA00022989"/>
    </source>
</evidence>
<dbReference type="Pfam" id="PF02472">
    <property type="entry name" value="ExbD"/>
    <property type="match status" value="1"/>
</dbReference>
<dbReference type="InterPro" id="IPR003400">
    <property type="entry name" value="ExbD"/>
</dbReference>
<dbReference type="OrthoDB" id="9798629at2"/>
<gene>
    <name evidence="9" type="ORF">EC844_11180</name>
</gene>
<comment type="subcellular location">
    <subcellularLocation>
        <location evidence="1">Cell membrane</location>
        <topology evidence="1">Single-pass membrane protein</topology>
    </subcellularLocation>
    <subcellularLocation>
        <location evidence="7">Cell membrane</location>
        <topology evidence="7">Single-pass type II membrane protein</topology>
    </subcellularLocation>
</comment>
<dbReference type="PANTHER" id="PTHR30558">
    <property type="entry name" value="EXBD MEMBRANE COMPONENT OF PMF-DRIVEN MACROMOLECULE IMPORT SYSTEM"/>
    <property type="match status" value="1"/>
</dbReference>
<dbReference type="GO" id="GO:0022857">
    <property type="term" value="F:transmembrane transporter activity"/>
    <property type="evidence" value="ECO:0007669"/>
    <property type="project" value="InterPro"/>
</dbReference>
<protein>
    <submittedName>
        <fullName evidence="9">Outer membrane transport energization protein ExbD</fullName>
    </submittedName>
</protein>
<keyword evidence="6 8" id="KW-0472">Membrane</keyword>
<keyword evidence="10" id="KW-1185">Reference proteome</keyword>
<comment type="similarity">
    <text evidence="2 7">Belongs to the ExbD/TolR family.</text>
</comment>
<dbReference type="AlphaFoldDB" id="A0A4R1XW87"/>
<dbReference type="Gene3D" id="3.30.420.270">
    <property type="match status" value="1"/>
</dbReference>
<keyword evidence="3" id="KW-1003">Cell membrane</keyword>
<dbReference type="GO" id="GO:0015031">
    <property type="term" value="P:protein transport"/>
    <property type="evidence" value="ECO:0007669"/>
    <property type="project" value="UniProtKB-KW"/>
</dbReference>
<keyword evidence="5 8" id="KW-1133">Transmembrane helix</keyword>
<keyword evidence="4 7" id="KW-0812">Transmembrane</keyword>
<accession>A0A4R1XW87</accession>
<evidence type="ECO:0000256" key="8">
    <source>
        <dbReference type="SAM" id="Phobius"/>
    </source>
</evidence>
<dbReference type="Proteomes" id="UP000294963">
    <property type="component" value="Unassembled WGS sequence"/>
</dbReference>
<evidence type="ECO:0000256" key="6">
    <source>
        <dbReference type="ARBA" id="ARBA00023136"/>
    </source>
</evidence>
<dbReference type="PANTHER" id="PTHR30558:SF7">
    <property type="entry name" value="TOL-PAL SYSTEM PROTEIN TOLR"/>
    <property type="match status" value="1"/>
</dbReference>
<evidence type="ECO:0000313" key="10">
    <source>
        <dbReference type="Proteomes" id="UP000294963"/>
    </source>
</evidence>
<proteinExistence type="inferred from homology"/>
<comment type="caution">
    <text evidence="9">The sequence shown here is derived from an EMBL/GenBank/DDBJ whole genome shotgun (WGS) entry which is preliminary data.</text>
</comment>
<keyword evidence="7" id="KW-0813">Transport</keyword>
<evidence type="ECO:0000256" key="2">
    <source>
        <dbReference type="ARBA" id="ARBA00005811"/>
    </source>
</evidence>
<evidence type="ECO:0000256" key="1">
    <source>
        <dbReference type="ARBA" id="ARBA00004162"/>
    </source>
</evidence>
<evidence type="ECO:0000256" key="7">
    <source>
        <dbReference type="RuleBase" id="RU003879"/>
    </source>
</evidence>